<accession>A0A2N9GR61</accession>
<reference evidence="1" key="1">
    <citation type="submission" date="2018-02" db="EMBL/GenBank/DDBJ databases">
        <authorList>
            <person name="Cohen D.B."/>
            <person name="Kent A.D."/>
        </authorList>
    </citation>
    <scope>NUCLEOTIDE SEQUENCE</scope>
</reference>
<sequence>MVTCEPPTFYGYQVPDTWTVDNWLFAMDRYFDHMGVSNEFDKVHKARTYLAGKALEDWHYCVDLHRNWHSSPITWTKMKANFRTIYAPQRSQQDCPFQLSSGISQGRQVNKVSVHSLSSPTLSPAWWSCLEQHLENLRKIIQDQTKASQKETNNFETSNTRDNSVEPSILSATLEVQDLQVPTNVTSTFVHEEELIVKPVFVEAQLDEVDKFGTMVSSTVEEKMVLFSTLHPHVDFVILDIFTDVMVPKVLLLSVLPKVIPTFKQASSAQILILPHFKTRGRVFSNQRNTPKVMMPRVLQADSRW</sequence>
<protein>
    <recommendedName>
        <fullName evidence="2">Retrotransposon gag domain-containing protein</fullName>
    </recommendedName>
</protein>
<dbReference type="EMBL" id="OIVN01002230">
    <property type="protein sequence ID" value="SPD01850.1"/>
    <property type="molecule type" value="Genomic_DNA"/>
</dbReference>
<name>A0A2N9GR61_FAGSY</name>
<dbReference type="AlphaFoldDB" id="A0A2N9GR61"/>
<gene>
    <name evidence="1" type="ORF">FSB_LOCUS29732</name>
</gene>
<organism evidence="1">
    <name type="scientific">Fagus sylvatica</name>
    <name type="common">Beechnut</name>
    <dbReference type="NCBI Taxonomy" id="28930"/>
    <lineage>
        <taxon>Eukaryota</taxon>
        <taxon>Viridiplantae</taxon>
        <taxon>Streptophyta</taxon>
        <taxon>Embryophyta</taxon>
        <taxon>Tracheophyta</taxon>
        <taxon>Spermatophyta</taxon>
        <taxon>Magnoliopsida</taxon>
        <taxon>eudicotyledons</taxon>
        <taxon>Gunneridae</taxon>
        <taxon>Pentapetalae</taxon>
        <taxon>rosids</taxon>
        <taxon>fabids</taxon>
        <taxon>Fagales</taxon>
        <taxon>Fagaceae</taxon>
        <taxon>Fagus</taxon>
    </lineage>
</organism>
<evidence type="ECO:0000313" key="1">
    <source>
        <dbReference type="EMBL" id="SPD01850.1"/>
    </source>
</evidence>
<proteinExistence type="predicted"/>
<evidence type="ECO:0008006" key="2">
    <source>
        <dbReference type="Google" id="ProtNLM"/>
    </source>
</evidence>